<dbReference type="GO" id="GO:0006281">
    <property type="term" value="P:DNA repair"/>
    <property type="evidence" value="ECO:0007669"/>
    <property type="project" value="UniProtKB-KW"/>
</dbReference>
<keyword evidence="9 20" id="KW-0227">DNA damage</keyword>
<evidence type="ECO:0000256" key="15">
    <source>
        <dbReference type="ARBA" id="ARBA00023242"/>
    </source>
</evidence>
<keyword evidence="7" id="KW-0808">Transferase</keyword>
<accession>A0A8H7V8D5</accession>
<keyword evidence="15" id="KW-0539">Nucleus</keyword>
<dbReference type="PROSITE" id="PS00518">
    <property type="entry name" value="ZF_RING_1"/>
    <property type="match status" value="1"/>
</dbReference>
<dbReference type="FunFam" id="3.30.40.10:FF:000172">
    <property type="entry name" value="E3 ubiquitin-protein ligase RAD18"/>
    <property type="match status" value="1"/>
</dbReference>
<evidence type="ECO:0000259" key="22">
    <source>
        <dbReference type="PROSITE" id="PS50089"/>
    </source>
</evidence>
<evidence type="ECO:0000256" key="9">
    <source>
        <dbReference type="ARBA" id="ARBA00022763"/>
    </source>
</evidence>
<evidence type="ECO:0000256" key="5">
    <source>
        <dbReference type="ARBA" id="ARBA00012483"/>
    </source>
</evidence>
<evidence type="ECO:0000256" key="14">
    <source>
        <dbReference type="ARBA" id="ARBA00023204"/>
    </source>
</evidence>
<keyword evidence="12" id="KW-0862">Zinc</keyword>
<dbReference type="PROSITE" id="PS50800">
    <property type="entry name" value="SAP"/>
    <property type="match status" value="1"/>
</dbReference>
<dbReference type="GO" id="GO:0003697">
    <property type="term" value="F:single-stranded DNA binding"/>
    <property type="evidence" value="ECO:0007669"/>
    <property type="project" value="InterPro"/>
</dbReference>
<dbReference type="GO" id="GO:0008270">
    <property type="term" value="F:zinc ion binding"/>
    <property type="evidence" value="ECO:0007669"/>
    <property type="project" value="UniProtKB-KW"/>
</dbReference>
<dbReference type="EMBL" id="JAEPRD010000010">
    <property type="protein sequence ID" value="KAG2210980.1"/>
    <property type="molecule type" value="Genomic_DNA"/>
</dbReference>
<evidence type="ECO:0000256" key="19">
    <source>
        <dbReference type="PROSITE-ProRule" id="PRU00175"/>
    </source>
</evidence>
<evidence type="ECO:0000256" key="2">
    <source>
        <dbReference type="ARBA" id="ARBA00004123"/>
    </source>
</evidence>
<dbReference type="PROSITE" id="PS50089">
    <property type="entry name" value="ZF_RING_2"/>
    <property type="match status" value="1"/>
</dbReference>
<evidence type="ECO:0000256" key="12">
    <source>
        <dbReference type="ARBA" id="ARBA00022833"/>
    </source>
</evidence>
<keyword evidence="11" id="KW-0833">Ubl conjugation pathway</keyword>
<evidence type="ECO:0000256" key="13">
    <source>
        <dbReference type="ARBA" id="ARBA00023125"/>
    </source>
</evidence>
<feature type="compositionally biased region" description="Low complexity" evidence="21">
    <location>
        <begin position="165"/>
        <end position="183"/>
    </location>
</feature>
<dbReference type="GO" id="GO:0006301">
    <property type="term" value="P:DNA damage tolerance"/>
    <property type="evidence" value="ECO:0007669"/>
    <property type="project" value="InterPro"/>
</dbReference>
<reference evidence="25" key="1">
    <citation type="submission" date="2020-12" db="EMBL/GenBank/DDBJ databases">
        <title>Metabolic potential, ecology and presence of endohyphal bacteria is reflected in genomic diversity of Mucoromycotina.</title>
        <authorList>
            <person name="Muszewska A."/>
            <person name="Okrasinska A."/>
            <person name="Steczkiewicz K."/>
            <person name="Drgas O."/>
            <person name="Orlowska M."/>
            <person name="Perlinska-Lenart U."/>
            <person name="Aleksandrzak-Piekarczyk T."/>
            <person name="Szatraj K."/>
            <person name="Zielenkiewicz U."/>
            <person name="Pilsyk S."/>
            <person name="Malc E."/>
            <person name="Mieczkowski P."/>
            <person name="Kruszewska J.S."/>
            <person name="Biernat P."/>
            <person name="Pawlowska J."/>
        </authorList>
    </citation>
    <scope>NUCLEOTIDE SEQUENCE</scope>
    <source>
        <strain evidence="25">WA0000017839</strain>
    </source>
</reference>
<dbReference type="GO" id="GO:0097505">
    <property type="term" value="C:Rad6-Rad18 complex"/>
    <property type="evidence" value="ECO:0007669"/>
    <property type="project" value="TreeGrafter"/>
</dbReference>
<dbReference type="SUPFAM" id="SSF57850">
    <property type="entry name" value="RING/U-box"/>
    <property type="match status" value="1"/>
</dbReference>
<evidence type="ECO:0000256" key="17">
    <source>
        <dbReference type="ARBA" id="ARBA00074353"/>
    </source>
</evidence>
<protein>
    <recommendedName>
        <fullName evidence="6">Postreplication repair E3 ubiquitin-protein ligase RAD18</fullName>
        <ecNumber evidence="5">2.3.2.27</ecNumber>
    </recommendedName>
    <alternativeName>
        <fullName evidence="17">Postreplication repair E3 ubiquitin-protein ligase rad18</fullName>
    </alternativeName>
    <alternativeName>
        <fullName evidence="16 18">RING-type E3 ubiquitin transferase RAD18</fullName>
    </alternativeName>
</protein>
<dbReference type="UniPathway" id="UPA00143"/>
<feature type="domain" description="RING-type" evidence="22">
    <location>
        <begin position="30"/>
        <end position="69"/>
    </location>
</feature>
<evidence type="ECO:0000256" key="1">
    <source>
        <dbReference type="ARBA" id="ARBA00000900"/>
    </source>
</evidence>
<evidence type="ECO:0000259" key="23">
    <source>
        <dbReference type="PROSITE" id="PS50800"/>
    </source>
</evidence>
<comment type="pathway">
    <text evidence="3">Protein modification; protein ubiquitination.</text>
</comment>
<evidence type="ECO:0000256" key="18">
    <source>
        <dbReference type="ARBA" id="ARBA00082369"/>
    </source>
</evidence>
<dbReference type="InterPro" id="IPR001841">
    <property type="entry name" value="Znf_RING"/>
</dbReference>
<dbReference type="GO" id="GO:0061630">
    <property type="term" value="F:ubiquitin protein ligase activity"/>
    <property type="evidence" value="ECO:0007669"/>
    <property type="project" value="UniProtKB-EC"/>
</dbReference>
<proteinExistence type="inferred from homology"/>
<evidence type="ECO:0000259" key="24">
    <source>
        <dbReference type="PROSITE" id="PS51908"/>
    </source>
</evidence>
<evidence type="ECO:0000256" key="7">
    <source>
        <dbReference type="ARBA" id="ARBA00022679"/>
    </source>
</evidence>
<keyword evidence="14 20" id="KW-0234">DNA repair</keyword>
<name>A0A8H7V8D5_9FUNG</name>
<dbReference type="Pfam" id="PF13923">
    <property type="entry name" value="zf-C3HC4_2"/>
    <property type="match status" value="1"/>
</dbReference>
<keyword evidence="10 19" id="KW-0863">Zinc-finger</keyword>
<keyword evidence="26" id="KW-1185">Reference proteome</keyword>
<comment type="subcellular location">
    <subcellularLocation>
        <location evidence="2">Nucleus</location>
    </subcellularLocation>
</comment>
<comment type="catalytic activity">
    <reaction evidence="1">
        <text>S-ubiquitinyl-[E2 ubiquitin-conjugating enzyme]-L-cysteine + [acceptor protein]-L-lysine = [E2 ubiquitin-conjugating enzyme]-L-cysteine + N(6)-ubiquitinyl-[acceptor protein]-L-lysine.</text>
        <dbReference type="EC" id="2.3.2.27"/>
    </reaction>
</comment>
<dbReference type="PANTHER" id="PTHR14134">
    <property type="entry name" value="E3 UBIQUITIN-PROTEIN LIGASE RAD18"/>
    <property type="match status" value="1"/>
</dbReference>
<keyword evidence="13" id="KW-0238">DNA-binding</keyword>
<dbReference type="InterPro" id="IPR017907">
    <property type="entry name" value="Znf_RING_CS"/>
</dbReference>
<dbReference type="InterPro" id="IPR039577">
    <property type="entry name" value="Rad18"/>
</dbReference>
<dbReference type="PROSITE" id="PS51908">
    <property type="entry name" value="ZF_UBZ4"/>
    <property type="match status" value="1"/>
</dbReference>
<feature type="domain" description="SAP" evidence="23">
    <location>
        <begin position="302"/>
        <end position="336"/>
    </location>
</feature>
<keyword evidence="8" id="KW-0479">Metal-binding</keyword>
<dbReference type="OrthoDB" id="9049620at2759"/>
<dbReference type="EC" id="2.3.2.27" evidence="5"/>
<dbReference type="InterPro" id="IPR003034">
    <property type="entry name" value="SAP_dom"/>
</dbReference>
<evidence type="ECO:0000256" key="6">
    <source>
        <dbReference type="ARBA" id="ARBA00015551"/>
    </source>
</evidence>
<evidence type="ECO:0000256" key="3">
    <source>
        <dbReference type="ARBA" id="ARBA00004906"/>
    </source>
</evidence>
<feature type="domain" description="UBZ4-type" evidence="24">
    <location>
        <begin position="226"/>
        <end position="253"/>
    </location>
</feature>
<feature type="region of interest" description="Disordered" evidence="21">
    <location>
        <begin position="140"/>
        <end position="190"/>
    </location>
</feature>
<dbReference type="AlphaFoldDB" id="A0A8H7V8D5"/>
<evidence type="ECO:0000313" key="26">
    <source>
        <dbReference type="Proteomes" id="UP000603453"/>
    </source>
</evidence>
<dbReference type="Gene3D" id="3.30.40.10">
    <property type="entry name" value="Zinc/RING finger domain, C3HC4 (zinc finger)"/>
    <property type="match status" value="1"/>
</dbReference>
<dbReference type="InterPro" id="IPR013083">
    <property type="entry name" value="Znf_RING/FYVE/PHD"/>
</dbReference>
<sequence length="411" mass="46811">MSSLNMEDTIDDPSDFQSRSFQELDEHFRCHICKEFFDTTMILTTCSHSFCALCIRRSLNTEQNCPRCRTIAHEQNLIHNYDLDNAVTTWKASRLFLLNADKSIHTVTTCAPPHPNIVQPNTVQSTIVQPTAPNHVQIINNDDNYDDDDLSNDFKPLPTLKHPTSSRIPTTRRSTRLSSQTKTDTLSPHFVETPIEHDIELIDLDSQESSSSSSNKKEEVLTDLSIVECPICCQKMKYRVLNIHMDRCANGDSRIPPSSPIHASVSSMNTIHTMDAPKMQIPAALKVQKPVNLGKKPNKLVYAMLSDKELRTILKDLNLPDYGDKAQKVWRHKEYITLYNANYDSDRPVSAPMLVQRLIAIENAQACDKNKRKATDPNEHREKYKSEFDLLIESAKIRKLSTKGKEPNKHD</sequence>
<gene>
    <name evidence="25" type="ORF">INT47_000140</name>
</gene>
<evidence type="ECO:0000256" key="10">
    <source>
        <dbReference type="ARBA" id="ARBA00022771"/>
    </source>
</evidence>
<dbReference type="GO" id="GO:0005634">
    <property type="term" value="C:nucleus"/>
    <property type="evidence" value="ECO:0007669"/>
    <property type="project" value="UniProtKB-SubCell"/>
</dbReference>
<evidence type="ECO:0000256" key="11">
    <source>
        <dbReference type="ARBA" id="ARBA00022786"/>
    </source>
</evidence>
<evidence type="ECO:0000313" key="25">
    <source>
        <dbReference type="EMBL" id="KAG2210980.1"/>
    </source>
</evidence>
<comment type="caution">
    <text evidence="25">The sequence shown here is derived from an EMBL/GenBank/DDBJ whole genome shotgun (WGS) entry which is preliminary data.</text>
</comment>
<evidence type="ECO:0000256" key="20">
    <source>
        <dbReference type="PROSITE-ProRule" id="PRU01256"/>
    </source>
</evidence>
<comment type="similarity">
    <text evidence="4">Belongs to the RAD18 family.</text>
</comment>
<evidence type="ECO:0000256" key="4">
    <source>
        <dbReference type="ARBA" id="ARBA00009506"/>
    </source>
</evidence>
<evidence type="ECO:0000256" key="8">
    <source>
        <dbReference type="ARBA" id="ARBA00022723"/>
    </source>
</evidence>
<evidence type="ECO:0000256" key="16">
    <source>
        <dbReference type="ARBA" id="ARBA00031783"/>
    </source>
</evidence>
<feature type="non-terminal residue" evidence="25">
    <location>
        <position position="1"/>
    </location>
</feature>
<dbReference type="GO" id="GO:0006513">
    <property type="term" value="P:protein monoubiquitination"/>
    <property type="evidence" value="ECO:0007669"/>
    <property type="project" value="InterPro"/>
</dbReference>
<dbReference type="Proteomes" id="UP000603453">
    <property type="component" value="Unassembled WGS sequence"/>
</dbReference>
<dbReference type="SMART" id="SM00184">
    <property type="entry name" value="RING"/>
    <property type="match status" value="1"/>
</dbReference>
<organism evidence="25 26">
    <name type="scientific">Mucor saturninus</name>
    <dbReference type="NCBI Taxonomy" id="64648"/>
    <lineage>
        <taxon>Eukaryota</taxon>
        <taxon>Fungi</taxon>
        <taxon>Fungi incertae sedis</taxon>
        <taxon>Mucoromycota</taxon>
        <taxon>Mucoromycotina</taxon>
        <taxon>Mucoromycetes</taxon>
        <taxon>Mucorales</taxon>
        <taxon>Mucorineae</taxon>
        <taxon>Mucoraceae</taxon>
        <taxon>Mucor</taxon>
    </lineage>
</organism>
<evidence type="ECO:0000256" key="21">
    <source>
        <dbReference type="SAM" id="MobiDB-lite"/>
    </source>
</evidence>
<dbReference type="PANTHER" id="PTHR14134:SF2">
    <property type="entry name" value="E3 UBIQUITIN-PROTEIN LIGASE RAD18"/>
    <property type="match status" value="1"/>
</dbReference>
<dbReference type="InterPro" id="IPR006642">
    <property type="entry name" value="Rad18_UBZ4"/>
</dbReference>